<evidence type="ECO:0000313" key="3">
    <source>
        <dbReference type="Proteomes" id="UP000708208"/>
    </source>
</evidence>
<dbReference type="EMBL" id="CAJVCH010063157">
    <property type="protein sequence ID" value="CAG7719637.1"/>
    <property type="molecule type" value="Genomic_DNA"/>
</dbReference>
<evidence type="ECO:0000256" key="1">
    <source>
        <dbReference type="SAM" id="MobiDB-lite"/>
    </source>
</evidence>
<dbReference type="Proteomes" id="UP000708208">
    <property type="component" value="Unassembled WGS sequence"/>
</dbReference>
<protein>
    <submittedName>
        <fullName evidence="2">Uncharacterized protein</fullName>
    </submittedName>
</protein>
<gene>
    <name evidence="2" type="ORF">AFUS01_LOCUS8952</name>
</gene>
<accession>A0A8J2JJN5</accession>
<evidence type="ECO:0000313" key="2">
    <source>
        <dbReference type="EMBL" id="CAG7719637.1"/>
    </source>
</evidence>
<sequence>MQCLVCCDGVESSSVARDDGSVKKCQDLYKAFSKYLNLRDEYRSCFDFRRELFPFCRYCKLMLTQLLQLHEQSEYLSKLMTQISAQLSSMILESVGKEERGAPGEDGSGRSKRRKVGNE</sequence>
<proteinExistence type="predicted"/>
<comment type="caution">
    <text evidence="2">The sequence shown here is derived from an EMBL/GenBank/DDBJ whole genome shotgun (WGS) entry which is preliminary data.</text>
</comment>
<organism evidence="2 3">
    <name type="scientific">Allacma fusca</name>
    <dbReference type="NCBI Taxonomy" id="39272"/>
    <lineage>
        <taxon>Eukaryota</taxon>
        <taxon>Metazoa</taxon>
        <taxon>Ecdysozoa</taxon>
        <taxon>Arthropoda</taxon>
        <taxon>Hexapoda</taxon>
        <taxon>Collembola</taxon>
        <taxon>Symphypleona</taxon>
        <taxon>Sminthuridae</taxon>
        <taxon>Allacma</taxon>
    </lineage>
</organism>
<feature type="compositionally biased region" description="Basic residues" evidence="1">
    <location>
        <begin position="110"/>
        <end position="119"/>
    </location>
</feature>
<feature type="non-terminal residue" evidence="2">
    <location>
        <position position="119"/>
    </location>
</feature>
<name>A0A8J2JJN5_9HEXA</name>
<feature type="compositionally biased region" description="Basic and acidic residues" evidence="1">
    <location>
        <begin position="96"/>
        <end position="109"/>
    </location>
</feature>
<feature type="region of interest" description="Disordered" evidence="1">
    <location>
        <begin position="96"/>
        <end position="119"/>
    </location>
</feature>
<dbReference type="AlphaFoldDB" id="A0A8J2JJN5"/>
<reference evidence="2" key="1">
    <citation type="submission" date="2021-06" db="EMBL/GenBank/DDBJ databases">
        <authorList>
            <person name="Hodson N. C."/>
            <person name="Mongue J. A."/>
            <person name="Jaron S. K."/>
        </authorList>
    </citation>
    <scope>NUCLEOTIDE SEQUENCE</scope>
</reference>
<keyword evidence="3" id="KW-1185">Reference proteome</keyword>